<proteinExistence type="predicted"/>
<dbReference type="PANTHER" id="PTHR14614:SF104">
    <property type="entry name" value="N-METHYLTRANSFERASE, PUTATIVE (AFU_ORTHOLOGUE AFUA_1G17750)-RELATED"/>
    <property type="match status" value="1"/>
</dbReference>
<reference evidence="1 2" key="1">
    <citation type="submission" date="2015-04" db="EMBL/GenBank/DDBJ databases">
        <title>Complete genome sequence of Schizopora paradoxa KUC8140, a cosmopolitan wood degrader in East Asia.</title>
        <authorList>
            <consortium name="DOE Joint Genome Institute"/>
            <person name="Min B."/>
            <person name="Park H."/>
            <person name="Jang Y."/>
            <person name="Kim J.-J."/>
            <person name="Kim K.H."/>
            <person name="Pangilinan J."/>
            <person name="Lipzen A."/>
            <person name="Riley R."/>
            <person name="Grigoriev I.V."/>
            <person name="Spatafora J.W."/>
            <person name="Choi I.-G."/>
        </authorList>
    </citation>
    <scope>NUCLEOTIDE SEQUENCE [LARGE SCALE GENOMIC DNA]</scope>
    <source>
        <strain evidence="1 2">KUC8140</strain>
    </source>
</reference>
<dbReference type="Pfam" id="PF10294">
    <property type="entry name" value="Methyltransf_16"/>
    <property type="match status" value="1"/>
</dbReference>
<dbReference type="STRING" id="27342.A0A0H2RNG2"/>
<dbReference type="Proteomes" id="UP000053477">
    <property type="component" value="Unassembled WGS sequence"/>
</dbReference>
<dbReference type="GO" id="GO:0008757">
    <property type="term" value="F:S-adenosylmethionine-dependent methyltransferase activity"/>
    <property type="evidence" value="ECO:0007669"/>
    <property type="project" value="UniProtKB-ARBA"/>
</dbReference>
<dbReference type="PANTHER" id="PTHR14614">
    <property type="entry name" value="HEPATOCELLULAR CARCINOMA-ASSOCIATED ANTIGEN"/>
    <property type="match status" value="1"/>
</dbReference>
<protein>
    <recommendedName>
        <fullName evidence="3">Nicotinamide N-methyltransferase</fullName>
    </recommendedName>
</protein>
<dbReference type="OrthoDB" id="407325at2759"/>
<dbReference type="EMBL" id="KQ086012">
    <property type="protein sequence ID" value="KLO10983.1"/>
    <property type="molecule type" value="Genomic_DNA"/>
</dbReference>
<name>A0A0H2RNG2_9AGAM</name>
<dbReference type="AlphaFoldDB" id="A0A0H2RNG2"/>
<dbReference type="Gene3D" id="3.40.50.150">
    <property type="entry name" value="Vaccinia Virus protein VP39"/>
    <property type="match status" value="1"/>
</dbReference>
<evidence type="ECO:0000313" key="2">
    <source>
        <dbReference type="Proteomes" id="UP000053477"/>
    </source>
</evidence>
<organism evidence="1 2">
    <name type="scientific">Schizopora paradoxa</name>
    <dbReference type="NCBI Taxonomy" id="27342"/>
    <lineage>
        <taxon>Eukaryota</taxon>
        <taxon>Fungi</taxon>
        <taxon>Dikarya</taxon>
        <taxon>Basidiomycota</taxon>
        <taxon>Agaricomycotina</taxon>
        <taxon>Agaricomycetes</taxon>
        <taxon>Hymenochaetales</taxon>
        <taxon>Schizoporaceae</taxon>
        <taxon>Schizopora</taxon>
    </lineage>
</organism>
<dbReference type="InParanoid" id="A0A0H2RNG2"/>
<evidence type="ECO:0008006" key="3">
    <source>
        <dbReference type="Google" id="ProtNLM"/>
    </source>
</evidence>
<sequence length="309" mass="34916">MSVDDVLDLNRHHNENPEDIFSLFLPMLYDYEPITHADAGAIFTYRRKSSEMQEATSFTIKLEVPDTLAKNNGLHASSIWSSALYLADNIDDHLRLAQWTKERIALGKSCEVLELGAGAGLPGITLAKSLENVSGDWRVTLSDYPDDNIVSTLRKNVVRNGLSKDRCMVSPYNWGTDASSLIAPTARADGALGFDLIIAADTLWNSDFHAHFLCTLETLLRRDADSRIHLIAGFHTGRFMIQRFLDAASSRSLEVVHVEERTVSSTLSSANDKEVRSKAWDLHREDYDPKERRKWVVWIVLRWSRQDAK</sequence>
<dbReference type="GO" id="GO:0005737">
    <property type="term" value="C:cytoplasm"/>
    <property type="evidence" value="ECO:0007669"/>
    <property type="project" value="TreeGrafter"/>
</dbReference>
<dbReference type="SUPFAM" id="SSF53335">
    <property type="entry name" value="S-adenosyl-L-methionine-dependent methyltransferases"/>
    <property type="match status" value="1"/>
</dbReference>
<gene>
    <name evidence="1" type="ORF">SCHPADRAFT_494122</name>
</gene>
<evidence type="ECO:0000313" key="1">
    <source>
        <dbReference type="EMBL" id="KLO10983.1"/>
    </source>
</evidence>
<accession>A0A0H2RNG2</accession>
<dbReference type="InterPro" id="IPR029063">
    <property type="entry name" value="SAM-dependent_MTases_sf"/>
</dbReference>
<dbReference type="InterPro" id="IPR019410">
    <property type="entry name" value="Methyltransf_16"/>
</dbReference>
<keyword evidence="2" id="KW-1185">Reference proteome</keyword>